<gene>
    <name evidence="2" type="ORF">GAO09_05600</name>
</gene>
<reference evidence="2 3" key="1">
    <citation type="submission" date="2019-11" db="EMBL/GenBank/DDBJ databases">
        <title>Genome analysis of Rhizobacterium cereale a novel genus and species isolated from maize roots in North Spain.</title>
        <authorList>
            <person name="Menendez E."/>
            <person name="Flores-Felix J.D."/>
            <person name="Ramirez-Bahena M.-H."/>
            <person name="Igual J.M."/>
            <person name="Garcia-Fraile P."/>
            <person name="Peix A."/>
            <person name="Velazquez E."/>
        </authorList>
    </citation>
    <scope>NUCLEOTIDE SEQUENCE [LARGE SCALE GENOMIC DNA]</scope>
    <source>
        <strain evidence="2 3">RZME27</strain>
    </source>
</reference>
<proteinExistence type="predicted"/>
<dbReference type="GO" id="GO:0016747">
    <property type="term" value="F:acyltransferase activity, transferring groups other than amino-acyl groups"/>
    <property type="evidence" value="ECO:0007669"/>
    <property type="project" value="InterPro"/>
</dbReference>
<dbReference type="Gene3D" id="3.40.630.30">
    <property type="match status" value="1"/>
</dbReference>
<evidence type="ECO:0000259" key="1">
    <source>
        <dbReference type="PROSITE" id="PS51186"/>
    </source>
</evidence>
<dbReference type="Proteomes" id="UP000435138">
    <property type="component" value="Unassembled WGS sequence"/>
</dbReference>
<dbReference type="InterPro" id="IPR000182">
    <property type="entry name" value="GNAT_dom"/>
</dbReference>
<evidence type="ECO:0000313" key="3">
    <source>
        <dbReference type="Proteomes" id="UP000435138"/>
    </source>
</evidence>
<dbReference type="AlphaFoldDB" id="A0A6A8A6R0"/>
<accession>A0A6A8A6R0</accession>
<keyword evidence="3" id="KW-1185">Reference proteome</keyword>
<organism evidence="2 3">
    <name type="scientific">Endobacterium cereale</name>
    <dbReference type="NCBI Taxonomy" id="2663029"/>
    <lineage>
        <taxon>Bacteria</taxon>
        <taxon>Pseudomonadati</taxon>
        <taxon>Pseudomonadota</taxon>
        <taxon>Alphaproteobacteria</taxon>
        <taxon>Hyphomicrobiales</taxon>
        <taxon>Rhizobiaceae</taxon>
        <taxon>Endobacterium</taxon>
    </lineage>
</organism>
<comment type="caution">
    <text evidence="2">The sequence shown here is derived from an EMBL/GenBank/DDBJ whole genome shotgun (WGS) entry which is preliminary data.</text>
</comment>
<protein>
    <submittedName>
        <fullName evidence="2">GNAT family N-acetyltransferase</fullName>
    </submittedName>
</protein>
<dbReference type="EMBL" id="WIXI01000034">
    <property type="protein sequence ID" value="MQY45537.1"/>
    <property type="molecule type" value="Genomic_DNA"/>
</dbReference>
<dbReference type="PANTHER" id="PTHR43792:SF16">
    <property type="entry name" value="N-ACETYLTRANSFERASE DOMAIN-CONTAINING PROTEIN"/>
    <property type="match status" value="1"/>
</dbReference>
<evidence type="ECO:0000313" key="2">
    <source>
        <dbReference type="EMBL" id="MQY45537.1"/>
    </source>
</evidence>
<dbReference type="RefSeq" id="WP_153353062.1">
    <property type="nucleotide sequence ID" value="NZ_JAYKOO010000001.1"/>
</dbReference>
<sequence>MITLQTRRLVLAPCQPGDAADFIGLERDAEVMRFLHRGAVDHNAVGSQDVSFLMPRGNESYVWTARRKDDEAFVGWFCLYPEAPVLAELGYRLKRDGWWQGLATEGAGALVDWGFGQAGYETIFAGTMAVNLGSRRVMEKLGMTHVATDFPVFDDPIPGTEEGEVRYELERRDWQAGKPL</sequence>
<dbReference type="Pfam" id="PF13302">
    <property type="entry name" value="Acetyltransf_3"/>
    <property type="match status" value="1"/>
</dbReference>
<feature type="domain" description="N-acetyltransferase" evidence="1">
    <location>
        <begin position="9"/>
        <end position="172"/>
    </location>
</feature>
<dbReference type="InterPro" id="IPR016181">
    <property type="entry name" value="Acyl_CoA_acyltransferase"/>
</dbReference>
<dbReference type="PROSITE" id="PS51186">
    <property type="entry name" value="GNAT"/>
    <property type="match status" value="1"/>
</dbReference>
<dbReference type="SUPFAM" id="SSF55729">
    <property type="entry name" value="Acyl-CoA N-acyltransferases (Nat)"/>
    <property type="match status" value="1"/>
</dbReference>
<keyword evidence="2" id="KW-0808">Transferase</keyword>
<dbReference type="PANTHER" id="PTHR43792">
    <property type="entry name" value="GNAT FAMILY, PUTATIVE (AFU_ORTHOLOGUE AFUA_3G00765)-RELATED-RELATED"/>
    <property type="match status" value="1"/>
</dbReference>
<dbReference type="InterPro" id="IPR051531">
    <property type="entry name" value="N-acetyltransferase"/>
</dbReference>
<name>A0A6A8A6R0_9HYPH</name>